<evidence type="ECO:0000313" key="2">
    <source>
        <dbReference type="Proteomes" id="UP000821845"/>
    </source>
</evidence>
<sequence length="132" mass="15366">MTTTESDTCVYVTYQSKHRGHNFELRHVLLSKTERNAIAAKLRQGVSLDAVLDGVRENLDGTFQRLNLLTRQDVYSMMRYNSINHHERLHTNDCAIVQLWVERMRSEADNPVLFFKHQGQPDRSDVLDWAPP</sequence>
<keyword evidence="2" id="KW-1185">Reference proteome</keyword>
<dbReference type="Proteomes" id="UP000821845">
    <property type="component" value="Chromosome 3"/>
</dbReference>
<protein>
    <submittedName>
        <fullName evidence="1">Uncharacterized protein</fullName>
    </submittedName>
</protein>
<organism evidence="1 2">
    <name type="scientific">Hyalomma asiaticum</name>
    <name type="common">Tick</name>
    <dbReference type="NCBI Taxonomy" id="266040"/>
    <lineage>
        <taxon>Eukaryota</taxon>
        <taxon>Metazoa</taxon>
        <taxon>Ecdysozoa</taxon>
        <taxon>Arthropoda</taxon>
        <taxon>Chelicerata</taxon>
        <taxon>Arachnida</taxon>
        <taxon>Acari</taxon>
        <taxon>Parasitiformes</taxon>
        <taxon>Ixodida</taxon>
        <taxon>Ixodoidea</taxon>
        <taxon>Ixodidae</taxon>
        <taxon>Hyalomminae</taxon>
        <taxon>Hyalomma</taxon>
    </lineage>
</organism>
<proteinExistence type="predicted"/>
<comment type="caution">
    <text evidence="1">The sequence shown here is derived from an EMBL/GenBank/DDBJ whole genome shotgun (WGS) entry which is preliminary data.</text>
</comment>
<name>A0ACB7SNK2_HYAAI</name>
<reference evidence="1" key="1">
    <citation type="submission" date="2020-05" db="EMBL/GenBank/DDBJ databases">
        <title>Large-scale comparative analyses of tick genomes elucidate their genetic diversity and vector capacities.</title>
        <authorList>
            <person name="Jia N."/>
            <person name="Wang J."/>
            <person name="Shi W."/>
            <person name="Du L."/>
            <person name="Sun Y."/>
            <person name="Zhan W."/>
            <person name="Jiang J."/>
            <person name="Wang Q."/>
            <person name="Zhang B."/>
            <person name="Ji P."/>
            <person name="Sakyi L.B."/>
            <person name="Cui X."/>
            <person name="Yuan T."/>
            <person name="Jiang B."/>
            <person name="Yang W."/>
            <person name="Lam T.T.-Y."/>
            <person name="Chang Q."/>
            <person name="Ding S."/>
            <person name="Wang X."/>
            <person name="Zhu J."/>
            <person name="Ruan X."/>
            <person name="Zhao L."/>
            <person name="Wei J."/>
            <person name="Que T."/>
            <person name="Du C."/>
            <person name="Cheng J."/>
            <person name="Dai P."/>
            <person name="Han X."/>
            <person name="Huang E."/>
            <person name="Gao Y."/>
            <person name="Liu J."/>
            <person name="Shao H."/>
            <person name="Ye R."/>
            <person name="Li L."/>
            <person name="Wei W."/>
            <person name="Wang X."/>
            <person name="Wang C."/>
            <person name="Yang T."/>
            <person name="Huo Q."/>
            <person name="Li W."/>
            <person name="Guo W."/>
            <person name="Chen H."/>
            <person name="Zhou L."/>
            <person name="Ni X."/>
            <person name="Tian J."/>
            <person name="Zhou Y."/>
            <person name="Sheng Y."/>
            <person name="Liu T."/>
            <person name="Pan Y."/>
            <person name="Xia L."/>
            <person name="Li J."/>
            <person name="Zhao F."/>
            <person name="Cao W."/>
        </authorList>
    </citation>
    <scope>NUCLEOTIDE SEQUENCE</scope>
    <source>
        <strain evidence="1">Hyas-2018</strain>
    </source>
</reference>
<evidence type="ECO:0000313" key="1">
    <source>
        <dbReference type="EMBL" id="KAH6935541.1"/>
    </source>
</evidence>
<dbReference type="EMBL" id="CM023483">
    <property type="protein sequence ID" value="KAH6935541.1"/>
    <property type="molecule type" value="Genomic_DNA"/>
</dbReference>
<gene>
    <name evidence="1" type="ORF">HPB50_006758</name>
</gene>
<accession>A0ACB7SNK2</accession>